<name>C4L0M8_EXISA</name>
<accession>C4L0M8</accession>
<reference evidence="1 2" key="1">
    <citation type="journal article" date="2011" name="J. Bacteriol.">
        <title>Complete genome sequence of the Thermophilic Bacterium Exiguobacterium sp. AT1b.</title>
        <authorList>
            <person name="Vishnivetskaya T.A."/>
            <person name="Lucas S."/>
            <person name="Copeland A."/>
            <person name="Lapidus A."/>
            <person name="Glavina Del Rio T."/>
            <person name="Dalin E."/>
            <person name="Tice H."/>
            <person name="Bruce D.C."/>
            <person name="Goodwin L.A."/>
            <person name="Pitluck S."/>
            <person name="Saunders E."/>
            <person name="Brettin T."/>
            <person name="Detter C."/>
            <person name="Han C."/>
            <person name="Larimer F."/>
            <person name="Land M.L."/>
            <person name="Hauser L.J."/>
            <person name="Kyrpides N.C."/>
            <person name="Ovchinnikova G."/>
            <person name="Kathariou S."/>
            <person name="Ramaley R.F."/>
            <person name="Rodrigues D.F."/>
            <person name="Hendrix C."/>
            <person name="Richardson P."/>
            <person name="Tiedje J.M."/>
        </authorList>
    </citation>
    <scope>NUCLEOTIDE SEQUENCE [LARGE SCALE GENOMIC DNA]</scope>
    <source>
        <strain evidence="2">ATCC BAA-1283 / AT1b</strain>
    </source>
</reference>
<dbReference type="AlphaFoldDB" id="C4L0M8"/>
<organism evidence="1 2">
    <name type="scientific">Exiguobacterium sp. (strain ATCC BAA-1283 / AT1b)</name>
    <dbReference type="NCBI Taxonomy" id="360911"/>
    <lineage>
        <taxon>Bacteria</taxon>
        <taxon>Bacillati</taxon>
        <taxon>Bacillota</taxon>
        <taxon>Bacilli</taxon>
        <taxon>Bacillales</taxon>
        <taxon>Bacillales Family XII. Incertae Sedis</taxon>
        <taxon>Exiguobacterium</taxon>
    </lineage>
</organism>
<sequence length="114" mass="13284">MADIRDKVMEKLNTEWDKLSRQQRRRMKQQNQKHEARTTFTRQELREANAASYELGKQIALKAAAKALKLGDVRLARVTEELARQEYENLVKPIEIIDGVDLKEKFEARGTKNS</sequence>
<dbReference type="HOGENOM" id="CLU_2117370_0_0_9"/>
<protein>
    <submittedName>
        <fullName evidence="1">Uncharacterized protein</fullName>
    </submittedName>
</protein>
<proteinExistence type="predicted"/>
<dbReference type="RefSeq" id="WP_012726065.1">
    <property type="nucleotide sequence ID" value="NC_012673.1"/>
</dbReference>
<keyword evidence="2" id="KW-1185">Reference proteome</keyword>
<dbReference type="Proteomes" id="UP000000716">
    <property type="component" value="Chromosome"/>
</dbReference>
<dbReference type="KEGG" id="eat:EAT1b_0011"/>
<dbReference type="STRING" id="360911.EAT1b_0011"/>
<gene>
    <name evidence="1" type="ordered locus">EAT1b_0011</name>
</gene>
<evidence type="ECO:0000313" key="2">
    <source>
        <dbReference type="Proteomes" id="UP000000716"/>
    </source>
</evidence>
<dbReference type="EMBL" id="CP001615">
    <property type="protein sequence ID" value="ACQ68946.1"/>
    <property type="molecule type" value="Genomic_DNA"/>
</dbReference>
<evidence type="ECO:0000313" key="1">
    <source>
        <dbReference type="EMBL" id="ACQ68946.1"/>
    </source>
</evidence>